<comment type="caution">
    <text evidence="1">The sequence shown here is derived from an EMBL/GenBank/DDBJ whole genome shotgun (WGS) entry which is preliminary data.</text>
</comment>
<accession>W1XJS7</accession>
<protein>
    <submittedName>
        <fullName evidence="1">Uncharacterized protein</fullName>
    </submittedName>
</protein>
<feature type="non-terminal residue" evidence="1">
    <location>
        <position position="1"/>
    </location>
</feature>
<sequence length="89" mass="10415">PELTPQGWDLLVFVHSFLREDNLSISYLYAMMNGYSSACTARETVLHIKEILRKHEYLFKFCRMLNPLHFVDTEAAVKAYDFILALKTE</sequence>
<organism evidence="1">
    <name type="scientific">human gut metagenome</name>
    <dbReference type="NCBI Taxonomy" id="408170"/>
    <lineage>
        <taxon>unclassified sequences</taxon>
        <taxon>metagenomes</taxon>
        <taxon>organismal metagenomes</taxon>
    </lineage>
</organism>
<dbReference type="AlphaFoldDB" id="W1XJS7"/>
<name>W1XJS7_9ZZZZ</name>
<dbReference type="EMBL" id="AZMM01014968">
    <property type="protein sequence ID" value="ETJ30512.1"/>
    <property type="molecule type" value="Genomic_DNA"/>
</dbReference>
<evidence type="ECO:0000313" key="1">
    <source>
        <dbReference type="EMBL" id="ETJ30512.1"/>
    </source>
</evidence>
<reference evidence="1" key="1">
    <citation type="submission" date="2013-12" db="EMBL/GenBank/DDBJ databases">
        <title>A Varibaculum cambriense genome reconstructed from a premature infant gut community with otherwise low bacterial novelty that shifts toward anaerobic metabolism during the third week of life.</title>
        <authorList>
            <person name="Brown C.T."/>
            <person name="Sharon I."/>
            <person name="Thomas B.C."/>
            <person name="Castelle C.J."/>
            <person name="Morowitz M.J."/>
            <person name="Banfield J.F."/>
        </authorList>
    </citation>
    <scope>NUCLEOTIDE SEQUENCE</scope>
</reference>
<proteinExistence type="predicted"/>
<gene>
    <name evidence="1" type="ORF">Q604_UNBC14968G0001</name>
</gene>